<gene>
    <name evidence="3" type="ORF">KME60_12895</name>
</gene>
<dbReference type="EMBL" id="JAHHGZ010000012">
    <property type="protein sequence ID" value="MBW4668286.1"/>
    <property type="molecule type" value="Genomic_DNA"/>
</dbReference>
<dbReference type="InterPro" id="IPR036291">
    <property type="entry name" value="NAD(P)-bd_dom_sf"/>
</dbReference>
<dbReference type="AlphaFoldDB" id="A0A951QLX2"/>
<comment type="similarity">
    <text evidence="1">Belongs to the NAD(P)-dependent epimerase/dehydratase family.</text>
</comment>
<protein>
    <submittedName>
        <fullName evidence="3">NAD-dependent epimerase/dehydratase family protein</fullName>
    </submittedName>
</protein>
<dbReference type="Gene3D" id="3.40.50.720">
    <property type="entry name" value="NAD(P)-binding Rossmann-like Domain"/>
    <property type="match status" value="1"/>
</dbReference>
<evidence type="ECO:0000313" key="3">
    <source>
        <dbReference type="EMBL" id="MBW4668286.1"/>
    </source>
</evidence>
<accession>A0A951QLX2</accession>
<dbReference type="Pfam" id="PF01370">
    <property type="entry name" value="Epimerase"/>
    <property type="match status" value="1"/>
</dbReference>
<reference evidence="3" key="1">
    <citation type="submission" date="2021-05" db="EMBL/GenBank/DDBJ databases">
        <authorList>
            <person name="Pietrasiak N."/>
            <person name="Ward R."/>
            <person name="Stajich J.E."/>
            <person name="Kurbessoian T."/>
        </authorList>
    </citation>
    <scope>NUCLEOTIDE SEQUENCE</scope>
    <source>
        <strain evidence="3">GSE-NOS-MK-12-04C</strain>
    </source>
</reference>
<sequence length="317" mass="34138">MGKSTVLVTGGCGFIGSHIVETLVQKSYRVRILDNLSTGKLENIASISKQDIDLLIGDVADLSTVEEAMQGCEYVFHEAAIASVPKSVNDPIGTGKVNYGGTLNVLEAARKHSIRRVVFAGSAAVYGSEPTLPKQESMAANPITPYGVDKLGSELMGHFYARTLGVEFVCLRYFNVFGLRQDPSSPYSGAISIFCDRIRQGLAPVIYGDGLQSRDFVHVSDVVKANLIVLEHPQATGKSFNVGCGVATSLLDITNILNDLTGQNLQAIHQEPRPGDIRHSLADNTTLRTLGWSPQISIRQGLAELLQTSVANLKVKK</sequence>
<organism evidence="3 4">
    <name type="scientific">Cyanomargarita calcarea GSE-NOS-MK-12-04C</name>
    <dbReference type="NCBI Taxonomy" id="2839659"/>
    <lineage>
        <taxon>Bacteria</taxon>
        <taxon>Bacillati</taxon>
        <taxon>Cyanobacteriota</taxon>
        <taxon>Cyanophyceae</taxon>
        <taxon>Nostocales</taxon>
        <taxon>Cyanomargaritaceae</taxon>
        <taxon>Cyanomargarita</taxon>
    </lineage>
</organism>
<feature type="domain" description="NAD-dependent epimerase/dehydratase" evidence="2">
    <location>
        <begin position="6"/>
        <end position="243"/>
    </location>
</feature>
<evidence type="ECO:0000313" key="4">
    <source>
        <dbReference type="Proteomes" id="UP000729701"/>
    </source>
</evidence>
<dbReference type="PANTHER" id="PTHR43000">
    <property type="entry name" value="DTDP-D-GLUCOSE 4,6-DEHYDRATASE-RELATED"/>
    <property type="match status" value="1"/>
</dbReference>
<dbReference type="Gene3D" id="3.90.25.10">
    <property type="entry name" value="UDP-galactose 4-epimerase, domain 1"/>
    <property type="match status" value="1"/>
</dbReference>
<proteinExistence type="inferred from homology"/>
<dbReference type="SUPFAM" id="SSF51735">
    <property type="entry name" value="NAD(P)-binding Rossmann-fold domains"/>
    <property type="match status" value="1"/>
</dbReference>
<dbReference type="InterPro" id="IPR001509">
    <property type="entry name" value="Epimerase_deHydtase"/>
</dbReference>
<name>A0A951QLX2_9CYAN</name>
<evidence type="ECO:0000256" key="1">
    <source>
        <dbReference type="ARBA" id="ARBA00007637"/>
    </source>
</evidence>
<comment type="caution">
    <text evidence="3">The sequence shown here is derived from an EMBL/GenBank/DDBJ whole genome shotgun (WGS) entry which is preliminary data.</text>
</comment>
<dbReference type="Proteomes" id="UP000729701">
    <property type="component" value="Unassembled WGS sequence"/>
</dbReference>
<reference evidence="3" key="2">
    <citation type="journal article" date="2022" name="Microbiol. Resour. Announc.">
        <title>Metagenome Sequencing to Explore Phylogenomics of Terrestrial Cyanobacteria.</title>
        <authorList>
            <person name="Ward R.D."/>
            <person name="Stajich J.E."/>
            <person name="Johansen J.R."/>
            <person name="Huntemann M."/>
            <person name="Clum A."/>
            <person name="Foster B."/>
            <person name="Foster B."/>
            <person name="Roux S."/>
            <person name="Palaniappan K."/>
            <person name="Varghese N."/>
            <person name="Mukherjee S."/>
            <person name="Reddy T.B.K."/>
            <person name="Daum C."/>
            <person name="Copeland A."/>
            <person name="Chen I.A."/>
            <person name="Ivanova N.N."/>
            <person name="Kyrpides N.C."/>
            <person name="Shapiro N."/>
            <person name="Eloe-Fadrosh E.A."/>
            <person name="Pietrasiak N."/>
        </authorList>
    </citation>
    <scope>NUCLEOTIDE SEQUENCE</scope>
    <source>
        <strain evidence="3">GSE-NOS-MK-12-04C</strain>
    </source>
</reference>
<evidence type="ECO:0000259" key="2">
    <source>
        <dbReference type="Pfam" id="PF01370"/>
    </source>
</evidence>